<dbReference type="PROSITE" id="PS50975">
    <property type="entry name" value="ATP_GRASP"/>
    <property type="match status" value="1"/>
</dbReference>
<dbReference type="Pfam" id="PF13535">
    <property type="entry name" value="ATP-grasp_4"/>
    <property type="match status" value="1"/>
</dbReference>
<dbReference type="EMBL" id="CABVHY010000013">
    <property type="protein sequence ID" value="VVO05784.1"/>
    <property type="molecule type" value="Genomic_DNA"/>
</dbReference>
<dbReference type="GO" id="GO:0016874">
    <property type="term" value="F:ligase activity"/>
    <property type="evidence" value="ECO:0007669"/>
    <property type="project" value="UniProtKB-KW"/>
</dbReference>
<keyword evidence="3 4" id="KW-0067">ATP-binding</keyword>
<evidence type="ECO:0000313" key="6">
    <source>
        <dbReference type="EMBL" id="VVO05784.1"/>
    </source>
</evidence>
<evidence type="ECO:0000256" key="4">
    <source>
        <dbReference type="PROSITE-ProRule" id="PRU00409"/>
    </source>
</evidence>
<dbReference type="AlphaFoldDB" id="A0A5E7DCC5"/>
<dbReference type="PANTHER" id="PTHR43585:SF2">
    <property type="entry name" value="ATP-GRASP ENZYME FSQD"/>
    <property type="match status" value="1"/>
</dbReference>
<dbReference type="Proteomes" id="UP000379480">
    <property type="component" value="Unassembled WGS sequence"/>
</dbReference>
<dbReference type="PANTHER" id="PTHR43585">
    <property type="entry name" value="FUMIPYRROLE BIOSYNTHESIS PROTEIN C"/>
    <property type="match status" value="1"/>
</dbReference>
<organism evidence="6 7">
    <name type="scientific">Pseudomonas fluorescens</name>
    <dbReference type="NCBI Taxonomy" id="294"/>
    <lineage>
        <taxon>Bacteria</taxon>
        <taxon>Pseudomonadati</taxon>
        <taxon>Pseudomonadota</taxon>
        <taxon>Gammaproteobacteria</taxon>
        <taxon>Pseudomonadales</taxon>
        <taxon>Pseudomonadaceae</taxon>
        <taxon>Pseudomonas</taxon>
    </lineage>
</organism>
<accession>A0A5E7DCC5</accession>
<dbReference type="InterPro" id="IPR011761">
    <property type="entry name" value="ATP-grasp"/>
</dbReference>
<keyword evidence="1 6" id="KW-0436">Ligase</keyword>
<evidence type="ECO:0000256" key="2">
    <source>
        <dbReference type="ARBA" id="ARBA00022741"/>
    </source>
</evidence>
<gene>
    <name evidence="6" type="primary">ddaF</name>
    <name evidence="6" type="ORF">PS723_03015</name>
</gene>
<evidence type="ECO:0000256" key="1">
    <source>
        <dbReference type="ARBA" id="ARBA00022598"/>
    </source>
</evidence>
<proteinExistence type="predicted"/>
<dbReference type="GO" id="GO:0005524">
    <property type="term" value="F:ATP binding"/>
    <property type="evidence" value="ECO:0007669"/>
    <property type="project" value="UniProtKB-UniRule"/>
</dbReference>
<keyword evidence="2 4" id="KW-0547">Nucleotide-binding</keyword>
<evidence type="ECO:0000259" key="5">
    <source>
        <dbReference type="PROSITE" id="PS50975"/>
    </source>
</evidence>
<feature type="domain" description="ATP-grasp" evidence="5">
    <location>
        <begin position="109"/>
        <end position="310"/>
    </location>
</feature>
<dbReference type="InterPro" id="IPR052032">
    <property type="entry name" value="ATP-dep_AA_Ligase"/>
</dbReference>
<evidence type="ECO:0000256" key="3">
    <source>
        <dbReference type="ARBA" id="ARBA00022840"/>
    </source>
</evidence>
<name>A0A5E7DCC5_PSEFL</name>
<dbReference type="EC" id="6.3.2.47" evidence="6"/>
<evidence type="ECO:0000313" key="7">
    <source>
        <dbReference type="Proteomes" id="UP000379480"/>
    </source>
</evidence>
<protein>
    <submittedName>
        <fullName evidence="6">Dapdiamide A synthase</fullName>
        <ecNumber evidence="6">6.3.2.47</ecNumber>
    </submittedName>
</protein>
<reference evidence="6 7" key="1">
    <citation type="submission" date="2019-09" db="EMBL/GenBank/DDBJ databases">
        <authorList>
            <person name="Chandra G."/>
            <person name="Truman W A."/>
        </authorList>
    </citation>
    <scope>NUCLEOTIDE SEQUENCE [LARGE SCALE GENOMIC DNA]</scope>
    <source>
        <strain evidence="6">PS723</strain>
    </source>
</reference>
<dbReference type="Gene3D" id="3.30.470.20">
    <property type="entry name" value="ATP-grasp fold, B domain"/>
    <property type="match status" value="1"/>
</dbReference>
<dbReference type="OrthoDB" id="24041at2"/>
<dbReference type="GO" id="GO:0046872">
    <property type="term" value="F:metal ion binding"/>
    <property type="evidence" value="ECO:0007669"/>
    <property type="project" value="InterPro"/>
</dbReference>
<sequence>MKTVLIVDPFSTGKLYAPLLNSQGVRCIAIISTPHLPKHFINDLVRENFDEVFQWEESLLSTLEDIPITAIIAGCETAIYLTDYLTELLDVKGNSRITSDLRRNKFSMQEALKRHHLPHISSRILSSKSHIPGFLNSIDPELEYVIKPLNSAATEGVVFAKGLEHVEAALTNAAWQQENDLGEINLGFIVQPFICGPEYVVDMVAFDGKYIIASVCKYAKIHKNGSMFVYESLDTLDPADNSLKPLLDYAKLAAAALGIKVGPIHMEIIWSEAGPVMIEAGARLHGGIAPQLFEQVYQPDLLSLSVDCYLGRPAPEGMSSSRQVRHGKIGFFCSDEQRTFERPSDATLTCATEDVAYGGHRYFIAPGDTTEVTIDFATCPGLFWLHHPDAEQLERSAQNLRLLLWR</sequence>
<dbReference type="SUPFAM" id="SSF56059">
    <property type="entry name" value="Glutathione synthetase ATP-binding domain-like"/>
    <property type="match status" value="1"/>
</dbReference>
<dbReference type="RefSeq" id="WP_150804416.1">
    <property type="nucleotide sequence ID" value="NZ_CABVHY010000013.1"/>
</dbReference>